<keyword evidence="5" id="KW-0131">Cell cycle</keyword>
<evidence type="ECO:0000313" key="8">
    <source>
        <dbReference type="EMBL" id="PJA63617.1"/>
    </source>
</evidence>
<protein>
    <recommendedName>
        <fullName evidence="7">POTRA domain-containing protein</fullName>
    </recommendedName>
</protein>
<dbReference type="EMBL" id="PFWG01000059">
    <property type="protein sequence ID" value="PJA63617.1"/>
    <property type="molecule type" value="Genomic_DNA"/>
</dbReference>
<organism evidence="8 9">
    <name type="scientific">Candidatus Portnoybacteria bacterium CG_4_9_14_3_um_filter_43_11</name>
    <dbReference type="NCBI Taxonomy" id="1974805"/>
    <lineage>
        <taxon>Bacteria</taxon>
        <taxon>Candidatus Portnoyibacteriota</taxon>
    </lineage>
</organism>
<sequence>MGKIYPKKRSRKKKSLKAMIFGGLFFCSLAGLAYFLVWSPYFWVSRIEFEPDKPPRYYRQDDVKKIVQEVLDDKIWRFIPRKSVFLFPAEGIRSGILARYPEIKSVKAGKKFPNAVRLAIEERTGVGIWCQLERPTAEALAAEEAKISTSSPDTSGILPKTEGKKIGQCFTLDQEGVIYRESALIEGDFVLNIFSGKAAAPPRIGDEVASWETMDFILKLKDGLPGVKPAGGLSLSAANFEIVSAGDLRVKTSVGFEIYFNPGYSIGTQLGALQMVLDNEIKENYVSLEYIDLRIEGRVYYQ</sequence>
<accession>A0A2M7YKW0</accession>
<evidence type="ECO:0000256" key="3">
    <source>
        <dbReference type="ARBA" id="ARBA00022692"/>
    </source>
</evidence>
<feature type="transmembrane region" description="Helical" evidence="6">
    <location>
        <begin position="20"/>
        <end position="43"/>
    </location>
</feature>
<dbReference type="Proteomes" id="UP000230941">
    <property type="component" value="Unassembled WGS sequence"/>
</dbReference>
<keyword evidence="4 6" id="KW-1133">Transmembrane helix</keyword>
<evidence type="ECO:0000259" key="7">
    <source>
        <dbReference type="Pfam" id="PF08478"/>
    </source>
</evidence>
<evidence type="ECO:0000313" key="9">
    <source>
        <dbReference type="Proteomes" id="UP000230941"/>
    </source>
</evidence>
<feature type="domain" description="POTRA" evidence="7">
    <location>
        <begin position="81"/>
        <end position="123"/>
    </location>
</feature>
<keyword evidence="3 6" id="KW-0812">Transmembrane</keyword>
<reference evidence="9" key="1">
    <citation type="submission" date="2017-09" db="EMBL/GenBank/DDBJ databases">
        <title>Depth-based differentiation of microbial function through sediment-hosted aquifers and enrichment of novel symbionts in the deep terrestrial subsurface.</title>
        <authorList>
            <person name="Probst A.J."/>
            <person name="Ladd B."/>
            <person name="Jarett J.K."/>
            <person name="Geller-Mcgrath D.E."/>
            <person name="Sieber C.M.K."/>
            <person name="Emerson J.B."/>
            <person name="Anantharaman K."/>
            <person name="Thomas B.C."/>
            <person name="Malmstrom R."/>
            <person name="Stieglmeier M."/>
            <person name="Klingl A."/>
            <person name="Woyke T."/>
            <person name="Ryan C.M."/>
            <person name="Banfield J.F."/>
        </authorList>
    </citation>
    <scope>NUCLEOTIDE SEQUENCE [LARGE SCALE GENOMIC DNA]</scope>
</reference>
<keyword evidence="1" id="KW-1003">Cell membrane</keyword>
<keyword evidence="2" id="KW-0132">Cell division</keyword>
<dbReference type="AlphaFoldDB" id="A0A2M7YKW0"/>
<evidence type="ECO:0000256" key="6">
    <source>
        <dbReference type="SAM" id="Phobius"/>
    </source>
</evidence>
<gene>
    <name evidence="8" type="ORF">CO160_02535</name>
</gene>
<evidence type="ECO:0000256" key="5">
    <source>
        <dbReference type="ARBA" id="ARBA00023306"/>
    </source>
</evidence>
<dbReference type="InterPro" id="IPR013685">
    <property type="entry name" value="POTRA_FtsQ_type"/>
</dbReference>
<evidence type="ECO:0000256" key="4">
    <source>
        <dbReference type="ARBA" id="ARBA00022989"/>
    </source>
</evidence>
<dbReference type="Pfam" id="PF08478">
    <property type="entry name" value="POTRA_1"/>
    <property type="match status" value="1"/>
</dbReference>
<name>A0A2M7YKW0_9BACT</name>
<evidence type="ECO:0000256" key="1">
    <source>
        <dbReference type="ARBA" id="ARBA00022475"/>
    </source>
</evidence>
<comment type="caution">
    <text evidence="8">The sequence shown here is derived from an EMBL/GenBank/DDBJ whole genome shotgun (WGS) entry which is preliminary data.</text>
</comment>
<proteinExistence type="predicted"/>
<evidence type="ECO:0000256" key="2">
    <source>
        <dbReference type="ARBA" id="ARBA00022618"/>
    </source>
</evidence>
<keyword evidence="6" id="KW-0472">Membrane</keyword>